<organism evidence="1 2">
    <name type="scientific">Amycolatopsis pigmentata</name>
    <dbReference type="NCBI Taxonomy" id="450801"/>
    <lineage>
        <taxon>Bacteria</taxon>
        <taxon>Bacillati</taxon>
        <taxon>Actinomycetota</taxon>
        <taxon>Actinomycetes</taxon>
        <taxon>Pseudonocardiales</taxon>
        <taxon>Pseudonocardiaceae</taxon>
        <taxon>Amycolatopsis</taxon>
    </lineage>
</organism>
<protein>
    <submittedName>
        <fullName evidence="1">Uncharacterized protein</fullName>
    </submittedName>
</protein>
<dbReference type="Proteomes" id="UP001597417">
    <property type="component" value="Unassembled WGS sequence"/>
</dbReference>
<evidence type="ECO:0000313" key="2">
    <source>
        <dbReference type="Proteomes" id="UP001597417"/>
    </source>
</evidence>
<accession>A0ABW5G360</accession>
<evidence type="ECO:0000313" key="1">
    <source>
        <dbReference type="EMBL" id="MFD2421695.1"/>
    </source>
</evidence>
<proteinExistence type="predicted"/>
<dbReference type="RefSeq" id="WP_378270419.1">
    <property type="nucleotide sequence ID" value="NZ_JBHUKR010000022.1"/>
</dbReference>
<keyword evidence="2" id="KW-1185">Reference proteome</keyword>
<sequence>MIEHLCSVLSDATLREMREWIADCQYADLLPKGVPDRTARDVVNTVARYYTGGVERFLAAGRVAS</sequence>
<comment type="caution">
    <text evidence="1">The sequence shown here is derived from an EMBL/GenBank/DDBJ whole genome shotgun (WGS) entry which is preliminary data.</text>
</comment>
<reference evidence="2" key="1">
    <citation type="journal article" date="2019" name="Int. J. Syst. Evol. Microbiol.">
        <title>The Global Catalogue of Microorganisms (GCM) 10K type strain sequencing project: providing services to taxonomists for standard genome sequencing and annotation.</title>
        <authorList>
            <consortium name="The Broad Institute Genomics Platform"/>
            <consortium name="The Broad Institute Genome Sequencing Center for Infectious Disease"/>
            <person name="Wu L."/>
            <person name="Ma J."/>
        </authorList>
    </citation>
    <scope>NUCLEOTIDE SEQUENCE [LARGE SCALE GENOMIC DNA]</scope>
    <source>
        <strain evidence="2">CGMCC 4.7645</strain>
    </source>
</reference>
<dbReference type="EMBL" id="JBHUKR010000022">
    <property type="protein sequence ID" value="MFD2421695.1"/>
    <property type="molecule type" value="Genomic_DNA"/>
</dbReference>
<name>A0ABW5G360_9PSEU</name>
<gene>
    <name evidence="1" type="ORF">ACFSXZ_35720</name>
</gene>